<protein>
    <recommendedName>
        <fullName evidence="2">General stress protein 17M-like domain-containing protein</fullName>
    </recommendedName>
</protein>
<organism evidence="3 4">
    <name type="scientific">Ornithinimicrobium cerasi</name>
    <dbReference type="NCBI Taxonomy" id="2248773"/>
    <lineage>
        <taxon>Bacteria</taxon>
        <taxon>Bacillati</taxon>
        <taxon>Actinomycetota</taxon>
        <taxon>Actinomycetes</taxon>
        <taxon>Micrococcales</taxon>
        <taxon>Ornithinimicrobiaceae</taxon>
        <taxon>Ornithinimicrobium</taxon>
    </lineage>
</organism>
<keyword evidence="1" id="KW-1133">Transmembrane helix</keyword>
<evidence type="ECO:0000256" key="1">
    <source>
        <dbReference type="SAM" id="Phobius"/>
    </source>
</evidence>
<gene>
    <name evidence="3" type="ORF">SAMN05421879_105196</name>
</gene>
<keyword evidence="1" id="KW-0812">Transmembrane</keyword>
<keyword evidence="1" id="KW-0472">Membrane</keyword>
<name>A0A285VSS0_9MICO</name>
<evidence type="ECO:0000313" key="3">
    <source>
        <dbReference type="EMBL" id="SOC55661.1"/>
    </source>
</evidence>
<reference evidence="4" key="1">
    <citation type="submission" date="2017-08" db="EMBL/GenBank/DDBJ databases">
        <authorList>
            <person name="Varghese N."/>
            <person name="Submissions S."/>
        </authorList>
    </citation>
    <scope>NUCLEOTIDE SEQUENCE [LARGE SCALE GENOMIC DNA]</scope>
    <source>
        <strain evidence="4">USBA17B2</strain>
    </source>
</reference>
<evidence type="ECO:0000259" key="2">
    <source>
        <dbReference type="Pfam" id="PF11181"/>
    </source>
</evidence>
<dbReference type="EMBL" id="OBQK01000005">
    <property type="protein sequence ID" value="SOC55661.1"/>
    <property type="molecule type" value="Genomic_DNA"/>
</dbReference>
<evidence type="ECO:0000313" key="4">
    <source>
        <dbReference type="Proteomes" id="UP000219688"/>
    </source>
</evidence>
<dbReference type="InterPro" id="IPR025889">
    <property type="entry name" value="GSP17M-like_dom"/>
</dbReference>
<dbReference type="Pfam" id="PF11181">
    <property type="entry name" value="YflT"/>
    <property type="match status" value="1"/>
</dbReference>
<feature type="domain" description="General stress protein 17M-like" evidence="2">
    <location>
        <begin position="29"/>
        <end position="111"/>
    </location>
</feature>
<dbReference type="Proteomes" id="UP000219688">
    <property type="component" value="Unassembled WGS sequence"/>
</dbReference>
<accession>A0A285VSS0</accession>
<feature type="transmembrane region" description="Helical" evidence="1">
    <location>
        <begin position="78"/>
        <end position="100"/>
    </location>
</feature>
<feature type="transmembrane region" description="Helical" evidence="1">
    <location>
        <begin position="106"/>
        <end position="127"/>
    </location>
</feature>
<dbReference type="AlphaFoldDB" id="A0A285VSS0"/>
<proteinExistence type="predicted"/>
<sequence length="174" mass="18663">MAPVTSSAAARRPAGIGPGPVLTLAYPMSIGVFDNYEEAQATVDYLSDHDFPVEQCMIVGTDLKQIERVTGRLTAGRVALGGLLSGVWLGLFVGLIVSLFAQPTDALMMIVGAVLFGAFFGLVWALLGYALTRGRRDFVSVSQVVATRYEVLTEHKNAQRARDLLDARPGHQLG</sequence>
<keyword evidence="4" id="KW-1185">Reference proteome</keyword>